<keyword evidence="9" id="KW-1185">Reference proteome</keyword>
<gene>
    <name evidence="8" type="ORF">B9Z44_12995</name>
</gene>
<keyword evidence="1" id="KW-0328">Glycosyltransferase</keyword>
<organism evidence="8 9">
    <name type="scientific">Limnohabitans curvus</name>
    <dbReference type="NCBI Taxonomy" id="323423"/>
    <lineage>
        <taxon>Bacteria</taxon>
        <taxon>Pseudomonadati</taxon>
        <taxon>Pseudomonadota</taxon>
        <taxon>Betaproteobacteria</taxon>
        <taxon>Burkholderiales</taxon>
        <taxon>Comamonadaceae</taxon>
        <taxon>Limnohabitans</taxon>
    </lineage>
</organism>
<evidence type="ECO:0000256" key="7">
    <source>
        <dbReference type="ARBA" id="ARBA00048472"/>
    </source>
</evidence>
<dbReference type="EMBL" id="NESP01000001">
    <property type="protein sequence ID" value="PUE60871.1"/>
    <property type="molecule type" value="Genomic_DNA"/>
</dbReference>
<dbReference type="InterPro" id="IPR016633">
    <property type="entry name" value="EarP"/>
</dbReference>
<protein>
    <recommendedName>
        <fullName evidence="5">Protein-arginine rhamnosyltransferase</fullName>
    </recommendedName>
    <alternativeName>
        <fullName evidence="6">EF-P arginine rhamnosyltransferase</fullName>
    </alternativeName>
</protein>
<evidence type="ECO:0000256" key="3">
    <source>
        <dbReference type="ARBA" id="ARBA00024303"/>
    </source>
</evidence>
<dbReference type="Proteomes" id="UP000251341">
    <property type="component" value="Unassembled WGS sequence"/>
</dbReference>
<comment type="caution">
    <text evidence="8">The sequence shown here is derived from an EMBL/GenBank/DDBJ whole genome shotgun (WGS) entry which is preliminary data.</text>
</comment>
<evidence type="ECO:0000313" key="9">
    <source>
        <dbReference type="Proteomes" id="UP000251341"/>
    </source>
</evidence>
<accession>A0A315EU68</accession>
<comment type="function">
    <text evidence="3">Protein-arginine rhamnosyltransferase that catalyzes the transfer of a single rhamnose to elongation factor P (EF-P) on 'Lys-32', a modification required for EF-P-dependent rescue of polyproline stalled ribosomes.</text>
</comment>
<evidence type="ECO:0000256" key="1">
    <source>
        <dbReference type="ARBA" id="ARBA00022676"/>
    </source>
</evidence>
<comment type="catalytic activity">
    <reaction evidence="7">
        <text>dTDP-beta-L-rhamnose + L-arginyl-[protein] = N(omega)-(alpha-L-rhamnosyl)-L-arginyl-[protein] + dTDP + H(+)</text>
        <dbReference type="Rhea" id="RHEA:66692"/>
        <dbReference type="Rhea" id="RHEA-COMP:10532"/>
        <dbReference type="Rhea" id="RHEA-COMP:17096"/>
        <dbReference type="ChEBI" id="CHEBI:15378"/>
        <dbReference type="ChEBI" id="CHEBI:29965"/>
        <dbReference type="ChEBI" id="CHEBI:57510"/>
        <dbReference type="ChEBI" id="CHEBI:58369"/>
        <dbReference type="ChEBI" id="CHEBI:167445"/>
    </reaction>
    <physiologicalReaction direction="left-to-right" evidence="7">
        <dbReference type="Rhea" id="RHEA:66693"/>
    </physiologicalReaction>
</comment>
<evidence type="ECO:0000256" key="6">
    <source>
        <dbReference type="ARBA" id="ARBA00030025"/>
    </source>
</evidence>
<dbReference type="Pfam" id="PF10093">
    <property type="entry name" value="EarP"/>
    <property type="match status" value="1"/>
</dbReference>
<proteinExistence type="inferred from homology"/>
<evidence type="ECO:0000256" key="2">
    <source>
        <dbReference type="ARBA" id="ARBA00022679"/>
    </source>
</evidence>
<dbReference type="GO" id="GO:0106361">
    <property type="term" value="F:protein-arginine rhamnosyltransferase activity"/>
    <property type="evidence" value="ECO:0007669"/>
    <property type="project" value="InterPro"/>
</dbReference>
<reference evidence="8 9" key="1">
    <citation type="submission" date="2017-04" db="EMBL/GenBank/DDBJ databases">
        <title>Unexpected and diverse lifestyles within the genus Limnohabitans.</title>
        <authorList>
            <person name="Kasalicky V."/>
            <person name="Mehrshad M."/>
            <person name="Andrei S.-A."/>
            <person name="Salcher M."/>
            <person name="Kratochvilova H."/>
            <person name="Simek K."/>
            <person name="Ghai R."/>
        </authorList>
    </citation>
    <scope>NUCLEOTIDE SEQUENCE [LARGE SCALE GENOMIC DNA]</scope>
    <source>
        <strain evidence="8 9">MWH-C5</strain>
    </source>
</reference>
<dbReference type="NCBIfam" id="TIGR03837">
    <property type="entry name" value="efp_Arg_rhamno"/>
    <property type="match status" value="1"/>
</dbReference>
<dbReference type="PIRSF" id="PIRSF015557">
    <property type="entry name" value="UCP015557"/>
    <property type="match status" value="1"/>
</dbReference>
<sequence>MHWDIFCRVIDNHGDLGVCWRLCADLTQRGHSVRLWVDDASALAWMAPQGCASIKVHVWPTDAALQTLAQDAAFKVGDVVVEAFGCALPEAFQALMVQGTPPVWINLEYLSAERYVARSHGLASPVMSGPARGLMKWFFFPGFTPDTGGLLREPNLLDTSPAQDNTPSPFISRRSKFDRAAWLAALPLDQPIAANERLISLFCYEPAALPDLLMQLSQADERTRLLVTQGRPSAAVTAATQALNLPPSGTGQLQISQLPYFSQTDFDHLLWACDLNFVRGEDSLVRALWAGQPLVWHIYPQDDLAHHDKLHAFEAALDMPLLLRKFHAIWNGLETGPLPPVSRAMLEDWRDWSSRTQHRLQSQTDLTTALLGFVAQKR</sequence>
<evidence type="ECO:0000256" key="4">
    <source>
        <dbReference type="ARBA" id="ARBA00024346"/>
    </source>
</evidence>
<keyword evidence="2" id="KW-0808">Transferase</keyword>
<evidence type="ECO:0000313" key="8">
    <source>
        <dbReference type="EMBL" id="PUE60871.1"/>
    </source>
</evidence>
<dbReference type="AlphaFoldDB" id="A0A315EU68"/>
<comment type="similarity">
    <text evidence="4">Belongs to the glycosyltransferase 104 family.</text>
</comment>
<evidence type="ECO:0000256" key="5">
    <source>
        <dbReference type="ARBA" id="ARBA00024416"/>
    </source>
</evidence>
<name>A0A315EU68_9BURK</name>